<sequence length="212" mass="23330">MSQHSGSEIDERSGPKTERGRRTLRKLLDAAGEEFGARGYHETAISHITTRAGVGLGTFYVYFKSKEEVFRALVADMGVRTRHALADAVKDAPNRLEAERLGIRAFLEFARANKSLYRVVMEAQFVAPEAYAAYYLVFSDAYRQQLSQAAARGEISKGDDEVRVWALMGASTFLGLKYGLWENDADVDAVSEAAADLMINGLAPRVKNGDAT</sequence>
<gene>
    <name evidence="7" type="primary">fadR</name>
    <name evidence="7" type="ORF">DSM104635_03619</name>
</gene>
<evidence type="ECO:0000313" key="8">
    <source>
        <dbReference type="Proteomes" id="UP000431269"/>
    </source>
</evidence>
<dbReference type="Gene3D" id="1.10.357.10">
    <property type="entry name" value="Tetracycline Repressor, domain 2"/>
    <property type="match status" value="1"/>
</dbReference>
<dbReference type="PANTHER" id="PTHR30055">
    <property type="entry name" value="HTH-TYPE TRANSCRIPTIONAL REGULATOR RUTR"/>
    <property type="match status" value="1"/>
</dbReference>
<keyword evidence="3" id="KW-0804">Transcription</keyword>
<evidence type="ECO:0000256" key="1">
    <source>
        <dbReference type="ARBA" id="ARBA00023015"/>
    </source>
</evidence>
<evidence type="ECO:0000259" key="6">
    <source>
        <dbReference type="PROSITE" id="PS50977"/>
    </source>
</evidence>
<keyword evidence="8" id="KW-1185">Reference proteome</keyword>
<evidence type="ECO:0000256" key="2">
    <source>
        <dbReference type="ARBA" id="ARBA00023125"/>
    </source>
</evidence>
<keyword evidence="1" id="KW-0805">Transcription regulation</keyword>
<proteinExistence type="predicted"/>
<feature type="domain" description="HTH tetR-type" evidence="6">
    <location>
        <begin position="21"/>
        <end position="81"/>
    </location>
</feature>
<dbReference type="EMBL" id="CP047045">
    <property type="protein sequence ID" value="QGZ96758.1"/>
    <property type="molecule type" value="Genomic_DNA"/>
</dbReference>
<evidence type="ECO:0000256" key="4">
    <source>
        <dbReference type="PROSITE-ProRule" id="PRU00335"/>
    </source>
</evidence>
<dbReference type="Gene3D" id="1.10.10.60">
    <property type="entry name" value="Homeodomain-like"/>
    <property type="match status" value="1"/>
</dbReference>
<dbReference type="Proteomes" id="UP000431269">
    <property type="component" value="Chromosome"/>
</dbReference>
<dbReference type="AlphaFoldDB" id="A0A6I6MTQ9"/>
<dbReference type="SUPFAM" id="SSF48498">
    <property type="entry name" value="Tetracyclin repressor-like, C-terminal domain"/>
    <property type="match status" value="1"/>
</dbReference>
<name>A0A6I6MTQ9_9CAUL</name>
<feature type="region of interest" description="Disordered" evidence="5">
    <location>
        <begin position="1"/>
        <end position="21"/>
    </location>
</feature>
<dbReference type="InterPro" id="IPR050109">
    <property type="entry name" value="HTH-type_TetR-like_transc_reg"/>
</dbReference>
<protein>
    <submittedName>
        <fullName evidence="7">Fatty acid metabolism regulator protein</fullName>
    </submittedName>
</protein>
<dbReference type="GO" id="GO:0000976">
    <property type="term" value="F:transcription cis-regulatory region binding"/>
    <property type="evidence" value="ECO:0007669"/>
    <property type="project" value="TreeGrafter"/>
</dbReference>
<evidence type="ECO:0000256" key="3">
    <source>
        <dbReference type="ARBA" id="ARBA00023163"/>
    </source>
</evidence>
<keyword evidence="2 4" id="KW-0238">DNA-binding</keyword>
<evidence type="ECO:0000256" key="5">
    <source>
        <dbReference type="SAM" id="MobiDB-lite"/>
    </source>
</evidence>
<feature type="DNA-binding region" description="H-T-H motif" evidence="4">
    <location>
        <begin position="44"/>
        <end position="63"/>
    </location>
</feature>
<organism evidence="7 8">
    <name type="scientific">Terricaulis silvestris</name>
    <dbReference type="NCBI Taxonomy" id="2686094"/>
    <lineage>
        <taxon>Bacteria</taxon>
        <taxon>Pseudomonadati</taxon>
        <taxon>Pseudomonadota</taxon>
        <taxon>Alphaproteobacteria</taxon>
        <taxon>Caulobacterales</taxon>
        <taxon>Caulobacteraceae</taxon>
        <taxon>Terricaulis</taxon>
    </lineage>
</organism>
<dbReference type="RefSeq" id="WP_158767530.1">
    <property type="nucleotide sequence ID" value="NZ_CP047045.1"/>
</dbReference>
<dbReference type="GO" id="GO:0003700">
    <property type="term" value="F:DNA-binding transcription factor activity"/>
    <property type="evidence" value="ECO:0007669"/>
    <property type="project" value="TreeGrafter"/>
</dbReference>
<reference evidence="8" key="1">
    <citation type="submission" date="2019-12" db="EMBL/GenBank/DDBJ databases">
        <title>Complete genome of Terracaulis silvestris 0127_4.</title>
        <authorList>
            <person name="Vieira S."/>
            <person name="Riedel T."/>
            <person name="Sproer C."/>
            <person name="Pascual J."/>
            <person name="Boedeker C."/>
            <person name="Overmann J."/>
        </authorList>
    </citation>
    <scope>NUCLEOTIDE SEQUENCE [LARGE SCALE GENOMIC DNA]</scope>
    <source>
        <strain evidence="8">0127_4</strain>
    </source>
</reference>
<dbReference type="InterPro" id="IPR009057">
    <property type="entry name" value="Homeodomain-like_sf"/>
</dbReference>
<accession>A0A6I6MTQ9</accession>
<dbReference type="Pfam" id="PF00440">
    <property type="entry name" value="TetR_N"/>
    <property type="match status" value="1"/>
</dbReference>
<dbReference type="InterPro" id="IPR001647">
    <property type="entry name" value="HTH_TetR"/>
</dbReference>
<dbReference type="SUPFAM" id="SSF46689">
    <property type="entry name" value="Homeodomain-like"/>
    <property type="match status" value="1"/>
</dbReference>
<dbReference type="InterPro" id="IPR036271">
    <property type="entry name" value="Tet_transcr_reg_TetR-rel_C_sf"/>
</dbReference>
<dbReference type="PROSITE" id="PS50977">
    <property type="entry name" value="HTH_TETR_2"/>
    <property type="match status" value="1"/>
</dbReference>
<dbReference type="PANTHER" id="PTHR30055:SF234">
    <property type="entry name" value="HTH-TYPE TRANSCRIPTIONAL REGULATOR BETI"/>
    <property type="match status" value="1"/>
</dbReference>
<evidence type="ECO:0000313" key="7">
    <source>
        <dbReference type="EMBL" id="QGZ96758.1"/>
    </source>
</evidence>
<dbReference type="PRINTS" id="PR00455">
    <property type="entry name" value="HTHTETR"/>
</dbReference>
<dbReference type="KEGG" id="tsv:DSM104635_03619"/>
<feature type="compositionally biased region" description="Basic and acidic residues" evidence="5">
    <location>
        <begin position="7"/>
        <end position="21"/>
    </location>
</feature>